<gene>
    <name evidence="2" type="ORF">UABAM_00862</name>
</gene>
<dbReference type="KEGG" id="uam:UABAM_00862"/>
<dbReference type="Proteomes" id="UP000326354">
    <property type="component" value="Chromosome"/>
</dbReference>
<accession>A0A5S9IIL6</accession>
<evidence type="ECO:0000313" key="3">
    <source>
        <dbReference type="Proteomes" id="UP000326354"/>
    </source>
</evidence>
<evidence type="ECO:0000256" key="1">
    <source>
        <dbReference type="SAM" id="Coils"/>
    </source>
</evidence>
<reference evidence="2 3" key="1">
    <citation type="submission" date="2019-08" db="EMBL/GenBank/DDBJ databases">
        <title>Complete genome sequence of Candidatus Uab amorphum.</title>
        <authorList>
            <person name="Shiratori T."/>
            <person name="Suzuki S."/>
            <person name="Kakizawa Y."/>
            <person name="Ishida K."/>
        </authorList>
    </citation>
    <scope>NUCLEOTIDE SEQUENCE [LARGE SCALE GENOMIC DNA]</scope>
    <source>
        <strain evidence="2 3">SRT547</strain>
    </source>
</reference>
<dbReference type="GO" id="GO:0051082">
    <property type="term" value="F:unfolded protein binding"/>
    <property type="evidence" value="ECO:0007669"/>
    <property type="project" value="InterPro"/>
</dbReference>
<keyword evidence="1" id="KW-0175">Coiled coil</keyword>
<dbReference type="InterPro" id="IPR024930">
    <property type="entry name" value="Skp_dom_sf"/>
</dbReference>
<dbReference type="Pfam" id="PF03938">
    <property type="entry name" value="OmpH"/>
    <property type="match status" value="1"/>
</dbReference>
<organism evidence="2 3">
    <name type="scientific">Uabimicrobium amorphum</name>
    <dbReference type="NCBI Taxonomy" id="2596890"/>
    <lineage>
        <taxon>Bacteria</taxon>
        <taxon>Pseudomonadati</taxon>
        <taxon>Planctomycetota</taxon>
        <taxon>Candidatus Uabimicrobiia</taxon>
        <taxon>Candidatus Uabimicrobiales</taxon>
        <taxon>Candidatus Uabimicrobiaceae</taxon>
        <taxon>Candidatus Uabimicrobium</taxon>
    </lineage>
</organism>
<dbReference type="InterPro" id="IPR005632">
    <property type="entry name" value="Chaperone_Skp"/>
</dbReference>
<sequence length="193" mass="22554">MRQHILYIVILLLTSFVVVQLSNNNNVEANTSFKVGFVNIPEIFSQYTKAKEEKEKVRQQYQQETLIIKKLEEKAKKLKEKIPLYRAGSAIRQRYENELAETAFKAKNQSERAKYFMALKLRNSTEMVYHDIAKAIEKYAKDNNFALILKIEEADFFGAQDPAQVKQKIDMRNVLYWKNSLDVTKGIVKLLNK</sequence>
<keyword evidence="3" id="KW-1185">Reference proteome</keyword>
<evidence type="ECO:0000313" key="2">
    <source>
        <dbReference type="EMBL" id="BBM82519.1"/>
    </source>
</evidence>
<dbReference type="SMART" id="SM00935">
    <property type="entry name" value="OmpH"/>
    <property type="match status" value="1"/>
</dbReference>
<dbReference type="SUPFAM" id="SSF111384">
    <property type="entry name" value="OmpH-like"/>
    <property type="match status" value="1"/>
</dbReference>
<dbReference type="EMBL" id="AP019860">
    <property type="protein sequence ID" value="BBM82519.1"/>
    <property type="molecule type" value="Genomic_DNA"/>
</dbReference>
<protein>
    <recommendedName>
        <fullName evidence="4">OmpH family outer membrane protein</fullName>
    </recommendedName>
</protein>
<evidence type="ECO:0008006" key="4">
    <source>
        <dbReference type="Google" id="ProtNLM"/>
    </source>
</evidence>
<feature type="coiled-coil region" evidence="1">
    <location>
        <begin position="44"/>
        <end position="112"/>
    </location>
</feature>
<dbReference type="AlphaFoldDB" id="A0A5S9IIL6"/>
<proteinExistence type="predicted"/>
<dbReference type="Gene3D" id="3.30.910.20">
    <property type="entry name" value="Skp domain"/>
    <property type="match status" value="1"/>
</dbReference>
<name>A0A5S9IIL6_UABAM</name>
<dbReference type="RefSeq" id="WP_151966759.1">
    <property type="nucleotide sequence ID" value="NZ_AP019860.1"/>
</dbReference>